<dbReference type="STRING" id="67344.SAMN05216505_111202"/>
<evidence type="ECO:0000313" key="2">
    <source>
        <dbReference type="EMBL" id="SDD76734.1"/>
    </source>
</evidence>
<protein>
    <submittedName>
        <fullName evidence="2">Uncharacterized protein</fullName>
    </submittedName>
</protein>
<sequence length="71" mass="7170">MTTSDTSPSSTWVLWLLIIVLFSTLIAACVAALKYMTGTGIADAILFAGAAFGATAGLCFAAVGAVTALRN</sequence>
<evidence type="ECO:0000256" key="1">
    <source>
        <dbReference type="SAM" id="Phobius"/>
    </source>
</evidence>
<dbReference type="AlphaFoldDB" id="A0A1G6XEU0"/>
<organism evidence="2 3">
    <name type="scientific">Streptomyces prasinopilosus</name>
    <dbReference type="NCBI Taxonomy" id="67344"/>
    <lineage>
        <taxon>Bacteria</taxon>
        <taxon>Bacillati</taxon>
        <taxon>Actinomycetota</taxon>
        <taxon>Actinomycetes</taxon>
        <taxon>Kitasatosporales</taxon>
        <taxon>Streptomycetaceae</taxon>
        <taxon>Streptomyces</taxon>
    </lineage>
</organism>
<dbReference type="RefSeq" id="WP_055570278.1">
    <property type="nucleotide sequence ID" value="NZ_FMZK01000011.1"/>
</dbReference>
<accession>A0A1G6XEU0</accession>
<keyword evidence="3" id="KW-1185">Reference proteome</keyword>
<dbReference type="EMBL" id="FMZK01000011">
    <property type="protein sequence ID" value="SDD76734.1"/>
    <property type="molecule type" value="Genomic_DNA"/>
</dbReference>
<name>A0A1G6XEU0_9ACTN</name>
<dbReference type="Proteomes" id="UP000182100">
    <property type="component" value="Unassembled WGS sequence"/>
</dbReference>
<keyword evidence="1" id="KW-0812">Transmembrane</keyword>
<feature type="transmembrane region" description="Helical" evidence="1">
    <location>
        <begin position="45"/>
        <end position="69"/>
    </location>
</feature>
<feature type="transmembrane region" description="Helical" evidence="1">
    <location>
        <begin position="12"/>
        <end position="33"/>
    </location>
</feature>
<reference evidence="3" key="1">
    <citation type="submission" date="2016-10" db="EMBL/GenBank/DDBJ databases">
        <authorList>
            <person name="Varghese N."/>
            <person name="Submissions S."/>
        </authorList>
    </citation>
    <scope>NUCLEOTIDE SEQUENCE [LARGE SCALE GENOMIC DNA]</scope>
    <source>
        <strain evidence="3">CGMCC 4.3504</strain>
    </source>
</reference>
<gene>
    <name evidence="2" type="ORF">SAMN05216505_111202</name>
</gene>
<keyword evidence="1" id="KW-1133">Transmembrane helix</keyword>
<proteinExistence type="predicted"/>
<evidence type="ECO:0000313" key="3">
    <source>
        <dbReference type="Proteomes" id="UP000182100"/>
    </source>
</evidence>
<keyword evidence="1" id="KW-0472">Membrane</keyword>